<dbReference type="InterPro" id="IPR005119">
    <property type="entry name" value="LysR_subst-bd"/>
</dbReference>
<dbReference type="Pfam" id="PF03466">
    <property type="entry name" value="LysR_substrate"/>
    <property type="match status" value="1"/>
</dbReference>
<dbReference type="GO" id="GO:0006351">
    <property type="term" value="P:DNA-templated transcription"/>
    <property type="evidence" value="ECO:0007669"/>
    <property type="project" value="TreeGrafter"/>
</dbReference>
<sequence>MRAVQMKNISAAARSLHLTPAAASHRIMQLENRIGARLLNRTTRALHPTEEGLVFYEHALEVLEAIERAESSIATAGGEPIGALRVTAPIGFGRRILGPLIVQFHERYPKVRVNLRLSDRLIDLLDEAVDIAIRMANPVDSSFIARNLEDCERVLCASPDYLDRKGRPREPGELIDHNCLVLRFPGSPQVRWRLQAPDGVVAVPATGDFDADEGDVLTEWALHGGGIVMKPYWEVAEHIRSGNLEVVLADYPPEPVKLMLMYPHRNLVPAKLRVFIDFMAEQKSLLPDVSHFGGSGKVVRFGT</sequence>
<dbReference type="PANTHER" id="PTHR30537:SF21">
    <property type="entry name" value="HTH-TYPE TRANSCRIPTIONAL REGULATOR SINR-RELATED"/>
    <property type="match status" value="1"/>
</dbReference>
<dbReference type="eggNOG" id="COG0583">
    <property type="taxonomic scope" value="Bacteria"/>
</dbReference>
<dbReference type="AlphaFoldDB" id="G6EEP1"/>
<evidence type="ECO:0000259" key="5">
    <source>
        <dbReference type="PROSITE" id="PS50931"/>
    </source>
</evidence>
<comment type="similarity">
    <text evidence="1">Belongs to the LysR transcriptional regulatory family.</text>
</comment>
<name>G6EEP1_9SPHN</name>
<accession>G6EEP1</accession>
<dbReference type="InterPro" id="IPR036390">
    <property type="entry name" value="WH_DNA-bd_sf"/>
</dbReference>
<evidence type="ECO:0000256" key="2">
    <source>
        <dbReference type="ARBA" id="ARBA00023015"/>
    </source>
</evidence>
<dbReference type="CDD" id="cd08422">
    <property type="entry name" value="PBP2_CrgA_like"/>
    <property type="match status" value="1"/>
</dbReference>
<dbReference type="Gene3D" id="3.40.190.290">
    <property type="match status" value="1"/>
</dbReference>
<dbReference type="Proteomes" id="UP000004030">
    <property type="component" value="Unassembled WGS sequence"/>
</dbReference>
<keyword evidence="7" id="KW-1185">Reference proteome</keyword>
<keyword evidence="2" id="KW-0805">Transcription regulation</keyword>
<reference evidence="6 7" key="1">
    <citation type="journal article" date="2012" name="J. Bacteriol.">
        <title>Genome sequence of benzo(a)pyrene-degrading bacterium Novosphingobium pentaromativorans US6-1.</title>
        <authorList>
            <person name="Luo Y.R."/>
            <person name="Kang S.G."/>
            <person name="Kim S.J."/>
            <person name="Kim M.R."/>
            <person name="Li N."/>
            <person name="Lee J.H."/>
            <person name="Kwon K.K."/>
        </authorList>
    </citation>
    <scope>NUCLEOTIDE SEQUENCE [LARGE SCALE GENOMIC DNA]</scope>
    <source>
        <strain evidence="6 7">US6-1</strain>
    </source>
</reference>
<organism evidence="6 7">
    <name type="scientific">Novosphingobium pentaromativorans US6-1</name>
    <dbReference type="NCBI Taxonomy" id="1088721"/>
    <lineage>
        <taxon>Bacteria</taxon>
        <taxon>Pseudomonadati</taxon>
        <taxon>Pseudomonadota</taxon>
        <taxon>Alphaproteobacteria</taxon>
        <taxon>Sphingomonadales</taxon>
        <taxon>Sphingomonadaceae</taxon>
        <taxon>Novosphingobium</taxon>
    </lineage>
</organism>
<dbReference type="PATRIC" id="fig|1088721.3.peg.2778"/>
<protein>
    <submittedName>
        <fullName evidence="6">Carbonate dehydratase</fullName>
    </submittedName>
</protein>
<evidence type="ECO:0000313" key="7">
    <source>
        <dbReference type="Proteomes" id="UP000004030"/>
    </source>
</evidence>
<proteinExistence type="inferred from homology"/>
<dbReference type="Gene3D" id="1.10.10.10">
    <property type="entry name" value="Winged helix-like DNA-binding domain superfamily/Winged helix DNA-binding domain"/>
    <property type="match status" value="1"/>
</dbReference>
<gene>
    <name evidence="6" type="ORF">NSU_2812</name>
</gene>
<evidence type="ECO:0000313" key="6">
    <source>
        <dbReference type="EMBL" id="EHJ60222.1"/>
    </source>
</evidence>
<dbReference type="InterPro" id="IPR000847">
    <property type="entry name" value="LysR_HTH_N"/>
</dbReference>
<dbReference type="GO" id="GO:0043565">
    <property type="term" value="F:sequence-specific DNA binding"/>
    <property type="evidence" value="ECO:0007669"/>
    <property type="project" value="TreeGrafter"/>
</dbReference>
<keyword evidence="3" id="KW-0238">DNA-binding</keyword>
<dbReference type="InterPro" id="IPR036388">
    <property type="entry name" value="WH-like_DNA-bd_sf"/>
</dbReference>
<dbReference type="SUPFAM" id="SSF53850">
    <property type="entry name" value="Periplasmic binding protein-like II"/>
    <property type="match status" value="1"/>
</dbReference>
<dbReference type="GO" id="GO:0003700">
    <property type="term" value="F:DNA-binding transcription factor activity"/>
    <property type="evidence" value="ECO:0007669"/>
    <property type="project" value="InterPro"/>
</dbReference>
<keyword evidence="4" id="KW-0804">Transcription</keyword>
<dbReference type="SUPFAM" id="SSF46785">
    <property type="entry name" value="Winged helix' DNA-binding domain"/>
    <property type="match status" value="1"/>
</dbReference>
<feature type="domain" description="HTH lysR-type" evidence="5">
    <location>
        <begin position="1"/>
        <end position="49"/>
    </location>
</feature>
<comment type="caution">
    <text evidence="6">The sequence shown here is derived from an EMBL/GenBank/DDBJ whole genome shotgun (WGS) entry which is preliminary data.</text>
</comment>
<dbReference type="PANTHER" id="PTHR30537">
    <property type="entry name" value="HTH-TYPE TRANSCRIPTIONAL REGULATOR"/>
    <property type="match status" value="1"/>
</dbReference>
<dbReference type="InterPro" id="IPR058163">
    <property type="entry name" value="LysR-type_TF_proteobact-type"/>
</dbReference>
<dbReference type="PROSITE" id="PS50931">
    <property type="entry name" value="HTH_LYSR"/>
    <property type="match status" value="1"/>
</dbReference>
<evidence type="ECO:0000256" key="1">
    <source>
        <dbReference type="ARBA" id="ARBA00009437"/>
    </source>
</evidence>
<evidence type="ECO:0000256" key="4">
    <source>
        <dbReference type="ARBA" id="ARBA00023163"/>
    </source>
</evidence>
<dbReference type="Pfam" id="PF00126">
    <property type="entry name" value="HTH_1"/>
    <property type="match status" value="1"/>
</dbReference>
<evidence type="ECO:0000256" key="3">
    <source>
        <dbReference type="ARBA" id="ARBA00023125"/>
    </source>
</evidence>
<dbReference type="FunFam" id="3.40.190.290:FF:000001">
    <property type="entry name" value="Transcriptional regulator, LysR family"/>
    <property type="match status" value="1"/>
</dbReference>
<dbReference type="EMBL" id="AGFM01000041">
    <property type="protein sequence ID" value="EHJ60222.1"/>
    <property type="molecule type" value="Genomic_DNA"/>
</dbReference>